<feature type="transmembrane region" description="Helical" evidence="2">
    <location>
        <begin position="576"/>
        <end position="608"/>
    </location>
</feature>
<dbReference type="PANTHER" id="PTHR19303">
    <property type="entry name" value="TRANSPOSON"/>
    <property type="match status" value="1"/>
</dbReference>
<reference evidence="6" key="1">
    <citation type="submission" date="2021-02" db="EMBL/GenBank/DDBJ databases">
        <authorList>
            <person name="Nowell W R."/>
        </authorList>
    </citation>
    <scope>NUCLEOTIDE SEQUENCE</scope>
</reference>
<gene>
    <name evidence="5" type="ORF">FME351_LOCUS11341</name>
    <name evidence="6" type="ORF">TSG867_LOCUS16100</name>
</gene>
<name>A0A820RTG2_9BILA</name>
<feature type="compositionally biased region" description="Basic and acidic residues" evidence="1">
    <location>
        <begin position="547"/>
        <end position="558"/>
    </location>
</feature>
<dbReference type="GO" id="GO:0005634">
    <property type="term" value="C:nucleus"/>
    <property type="evidence" value="ECO:0007669"/>
    <property type="project" value="TreeGrafter"/>
</dbReference>
<keyword evidence="2" id="KW-0472">Membrane</keyword>
<feature type="compositionally biased region" description="Low complexity" evidence="1">
    <location>
        <begin position="24"/>
        <end position="34"/>
    </location>
</feature>
<evidence type="ECO:0000259" key="4">
    <source>
        <dbReference type="Pfam" id="PF04218"/>
    </source>
</evidence>
<dbReference type="AlphaFoldDB" id="A0A820RTG2"/>
<dbReference type="InterPro" id="IPR009057">
    <property type="entry name" value="Homeodomain-like_sf"/>
</dbReference>
<dbReference type="InterPro" id="IPR004875">
    <property type="entry name" value="DDE_SF_endonuclease_dom"/>
</dbReference>
<feature type="compositionally biased region" description="Acidic residues" evidence="1">
    <location>
        <begin position="12"/>
        <end position="23"/>
    </location>
</feature>
<dbReference type="PANTHER" id="PTHR19303:SF73">
    <property type="entry name" value="PROTEIN PDC2"/>
    <property type="match status" value="1"/>
</dbReference>
<feature type="compositionally biased region" description="Basic and acidic residues" evidence="1">
    <location>
        <begin position="1"/>
        <end position="11"/>
    </location>
</feature>
<dbReference type="GO" id="GO:0003677">
    <property type="term" value="F:DNA binding"/>
    <property type="evidence" value="ECO:0007669"/>
    <property type="project" value="InterPro"/>
</dbReference>
<feature type="compositionally biased region" description="Basic and acidic residues" evidence="1">
    <location>
        <begin position="633"/>
        <end position="651"/>
    </location>
</feature>
<dbReference type="InterPro" id="IPR036388">
    <property type="entry name" value="WH-like_DNA-bd_sf"/>
</dbReference>
<evidence type="ECO:0000313" key="5">
    <source>
        <dbReference type="EMBL" id="CAF3425694.1"/>
    </source>
</evidence>
<evidence type="ECO:0000256" key="2">
    <source>
        <dbReference type="SAM" id="Phobius"/>
    </source>
</evidence>
<feature type="region of interest" description="Disordered" evidence="1">
    <location>
        <begin position="537"/>
        <end position="568"/>
    </location>
</feature>
<dbReference type="Proteomes" id="UP000663869">
    <property type="component" value="Unassembled WGS sequence"/>
</dbReference>
<dbReference type="Pfam" id="PF03184">
    <property type="entry name" value="DDE_1"/>
    <property type="match status" value="1"/>
</dbReference>
<dbReference type="Gene3D" id="1.10.10.10">
    <property type="entry name" value="Winged helix-like DNA-binding domain superfamily/Winged helix DNA-binding domain"/>
    <property type="match status" value="1"/>
</dbReference>
<proteinExistence type="predicted"/>
<feature type="domain" description="DDE-1" evidence="3">
    <location>
        <begin position="334"/>
        <end position="462"/>
    </location>
</feature>
<comment type="caution">
    <text evidence="6">The sequence shown here is derived from an EMBL/GenBank/DDBJ whole genome shotgun (WGS) entry which is preliminary data.</text>
</comment>
<evidence type="ECO:0000256" key="1">
    <source>
        <dbReference type="SAM" id="MobiDB-lite"/>
    </source>
</evidence>
<dbReference type="InterPro" id="IPR050863">
    <property type="entry name" value="CenT-Element_Derived"/>
</dbReference>
<accession>A0A820RTG2</accession>
<dbReference type="Proteomes" id="UP000663862">
    <property type="component" value="Unassembled WGS sequence"/>
</dbReference>
<evidence type="ECO:0000313" key="6">
    <source>
        <dbReference type="EMBL" id="CAF4440003.1"/>
    </source>
</evidence>
<dbReference type="EMBL" id="CAJNYU010001296">
    <property type="protein sequence ID" value="CAF3425694.1"/>
    <property type="molecule type" value="Genomic_DNA"/>
</dbReference>
<dbReference type="SUPFAM" id="SSF46689">
    <property type="entry name" value="Homeodomain-like"/>
    <property type="match status" value="1"/>
</dbReference>
<evidence type="ECO:0000313" key="7">
    <source>
        <dbReference type="Proteomes" id="UP000663862"/>
    </source>
</evidence>
<protein>
    <submittedName>
        <fullName evidence="6">Uncharacterized protein</fullName>
    </submittedName>
</protein>
<dbReference type="EMBL" id="CAJOBQ010000969">
    <property type="protein sequence ID" value="CAF4440003.1"/>
    <property type="molecule type" value="Genomic_DNA"/>
</dbReference>
<feature type="compositionally biased region" description="Acidic residues" evidence="1">
    <location>
        <begin position="537"/>
        <end position="546"/>
    </location>
</feature>
<organism evidence="6 7">
    <name type="scientific">Rotaria socialis</name>
    <dbReference type="NCBI Taxonomy" id="392032"/>
    <lineage>
        <taxon>Eukaryota</taxon>
        <taxon>Metazoa</taxon>
        <taxon>Spiralia</taxon>
        <taxon>Gnathifera</taxon>
        <taxon>Rotifera</taxon>
        <taxon>Eurotatoria</taxon>
        <taxon>Bdelloidea</taxon>
        <taxon>Philodinida</taxon>
        <taxon>Philodinidae</taxon>
        <taxon>Rotaria</taxon>
    </lineage>
</organism>
<evidence type="ECO:0000259" key="3">
    <source>
        <dbReference type="Pfam" id="PF03184"/>
    </source>
</evidence>
<feature type="region of interest" description="Disordered" evidence="1">
    <location>
        <begin position="625"/>
        <end position="651"/>
    </location>
</feature>
<dbReference type="InterPro" id="IPR007889">
    <property type="entry name" value="HTH_Psq"/>
</dbReference>
<keyword evidence="2" id="KW-1133">Transmembrane helix</keyword>
<dbReference type="Pfam" id="PF04218">
    <property type="entry name" value="CENP-B_N"/>
    <property type="match status" value="1"/>
</dbReference>
<feature type="domain" description="HTH psq-type" evidence="4">
    <location>
        <begin position="107"/>
        <end position="158"/>
    </location>
</feature>
<keyword evidence="2" id="KW-0812">Transmembrane</keyword>
<feature type="region of interest" description="Disordered" evidence="1">
    <location>
        <begin position="1"/>
        <end position="34"/>
    </location>
</feature>
<sequence length="752" mass="85777">MEEEHLVRFYADEDSNFDDDNSSDDNSSVEVTSSIDECENELVRLSTYLQLESDCENDDDQAFEWPEPPPSLISPDSSDIEELCDSQQVILSATSLHNDNIREKCTKRKRRQWTIKEKLIAVALFDKNQSKRKTAKSEGCTSSQLRKWIENKENLLMMLKKKKGGKRKRLDGGGKKLVYVDLDDQLFTWYRSRRTDPTHKSIAPADIRREKVTFRHLEKEGRRISKELNHSLPSSSWYFRFMKRNGLSLQRPKRQDKVPLDEVHRLANSFYTFNRRASLWSIKRGPMGAFTDGDICNMDESPLALFGDQVKRSVNDIGTSNEINGCISNKRFCTVILTVFHKNQRMEPVVLFKGKGNVGVAERQQYSKGIHVIFTPKAVINGPSMDLYCTKWLEKVHDGHPKLFIADSANSHLKPEIIQKLRKKNVVVSIIPKGCTQYLQLLDTSVFSVFKNHYQAAADEYIDLYSSRSKIKLAAKQQRILCTRLISTAWVRTQNSIDFERAFFDIGYTWIDESPVSIRTLQGFLFDPSTVTSSITDVDDREEQEECREKKKMVEENKKHSHLSSMKNNSTTTSDYIPLILGLSLGLGLPLLIIIGVLISCCLCRCCLVPLQAIVRSRYGNRIGETSNAKNNSVDREKTKRSRNDDLEMKNQLELKNINDTSRDAAHALSVWDENPEPLSLDNSKNDDQDASFDLGPMATTIISFVSPSTNSLTTEGAVERVALPLFPPTLTQQHKSVLLKAYFKQRQQSEG</sequence>